<dbReference type="Proteomes" id="UP001211907">
    <property type="component" value="Unassembled WGS sequence"/>
</dbReference>
<dbReference type="GO" id="GO:0005524">
    <property type="term" value="F:ATP binding"/>
    <property type="evidence" value="ECO:0007669"/>
    <property type="project" value="InterPro"/>
</dbReference>
<gene>
    <name evidence="5" type="ORF">HK100_007429</name>
</gene>
<keyword evidence="2" id="KW-0677">Repeat</keyword>
<dbReference type="Gene3D" id="3.30.200.20">
    <property type="entry name" value="Phosphorylase Kinase, domain 1"/>
    <property type="match status" value="1"/>
</dbReference>
<dbReference type="PRINTS" id="PR00320">
    <property type="entry name" value="GPROTEINBRPT"/>
</dbReference>
<proteinExistence type="predicted"/>
<evidence type="ECO:0000256" key="3">
    <source>
        <dbReference type="PROSITE-ProRule" id="PRU00221"/>
    </source>
</evidence>
<accession>A0AAD5T4X1</accession>
<dbReference type="GO" id="GO:0004672">
    <property type="term" value="F:protein kinase activity"/>
    <property type="evidence" value="ECO:0007669"/>
    <property type="project" value="InterPro"/>
</dbReference>
<dbReference type="EMBL" id="JADGJH010000350">
    <property type="protein sequence ID" value="KAJ3130812.1"/>
    <property type="molecule type" value="Genomic_DNA"/>
</dbReference>
<feature type="repeat" description="WD" evidence="3">
    <location>
        <begin position="187"/>
        <end position="228"/>
    </location>
</feature>
<dbReference type="Gene3D" id="2.130.10.10">
    <property type="entry name" value="YVTN repeat-like/Quinoprotein amine dehydrogenase"/>
    <property type="match status" value="1"/>
</dbReference>
<evidence type="ECO:0000259" key="4">
    <source>
        <dbReference type="Pfam" id="PF07714"/>
    </source>
</evidence>
<dbReference type="InterPro" id="IPR036322">
    <property type="entry name" value="WD40_repeat_dom_sf"/>
</dbReference>
<evidence type="ECO:0000313" key="5">
    <source>
        <dbReference type="EMBL" id="KAJ3130812.1"/>
    </source>
</evidence>
<dbReference type="Pfam" id="PF07714">
    <property type="entry name" value="PK_Tyr_Ser-Thr"/>
    <property type="match status" value="1"/>
</dbReference>
<keyword evidence="1 3" id="KW-0853">WD repeat</keyword>
<feature type="domain" description="Serine-threonine/tyrosine-protein kinase catalytic" evidence="4">
    <location>
        <begin position="34"/>
        <end position="126"/>
    </location>
</feature>
<dbReference type="GO" id="GO:0005634">
    <property type="term" value="C:nucleus"/>
    <property type="evidence" value="ECO:0007669"/>
    <property type="project" value="TreeGrafter"/>
</dbReference>
<dbReference type="PROSITE" id="PS50294">
    <property type="entry name" value="WD_REPEATS_REGION"/>
    <property type="match status" value="2"/>
</dbReference>
<dbReference type="InterPro" id="IPR001245">
    <property type="entry name" value="Ser-Thr/Tyr_kinase_cat_dom"/>
</dbReference>
<dbReference type="InterPro" id="IPR015943">
    <property type="entry name" value="WD40/YVTN_repeat-like_dom_sf"/>
</dbReference>
<reference evidence="5" key="1">
    <citation type="submission" date="2020-05" db="EMBL/GenBank/DDBJ databases">
        <title>Phylogenomic resolution of chytrid fungi.</title>
        <authorList>
            <person name="Stajich J.E."/>
            <person name="Amses K."/>
            <person name="Simmons R."/>
            <person name="Seto K."/>
            <person name="Myers J."/>
            <person name="Bonds A."/>
            <person name="Quandt C.A."/>
            <person name="Barry K."/>
            <person name="Liu P."/>
            <person name="Grigoriev I."/>
            <person name="Longcore J.E."/>
            <person name="James T.Y."/>
        </authorList>
    </citation>
    <scope>NUCLEOTIDE SEQUENCE</scope>
    <source>
        <strain evidence="5">JEL0513</strain>
    </source>
</reference>
<dbReference type="PROSITE" id="PS50082">
    <property type="entry name" value="WD_REPEATS_2"/>
    <property type="match status" value="2"/>
</dbReference>
<dbReference type="SMART" id="SM00320">
    <property type="entry name" value="WD40"/>
    <property type="match status" value="3"/>
</dbReference>
<organism evidence="5 6">
    <name type="scientific">Physocladia obscura</name>
    <dbReference type="NCBI Taxonomy" id="109957"/>
    <lineage>
        <taxon>Eukaryota</taxon>
        <taxon>Fungi</taxon>
        <taxon>Fungi incertae sedis</taxon>
        <taxon>Chytridiomycota</taxon>
        <taxon>Chytridiomycota incertae sedis</taxon>
        <taxon>Chytridiomycetes</taxon>
        <taxon>Chytridiales</taxon>
        <taxon>Chytriomycetaceae</taxon>
        <taxon>Physocladia</taxon>
    </lineage>
</organism>
<evidence type="ECO:0000256" key="1">
    <source>
        <dbReference type="ARBA" id="ARBA00022574"/>
    </source>
</evidence>
<keyword evidence="6" id="KW-1185">Reference proteome</keyword>
<dbReference type="InterPro" id="IPR011009">
    <property type="entry name" value="Kinase-like_dom_sf"/>
</dbReference>
<comment type="caution">
    <text evidence="5">The sequence shown here is derived from an EMBL/GenBank/DDBJ whole genome shotgun (WGS) entry which is preliminary data.</text>
</comment>
<sequence length="300" mass="32786">MTTSGSLSPSRLSPTSEPPVAIPVIRHTLLRIDATDKLGSGLFGQDVGGMYGQNRVAVKTLLQGSINGLQKQEILREGTIWHNFKHPNIITLWGRSYGADGVSNPCLVMETMATSLDNRIYSNDPPLFRAQLQHSSPSALQMYNTVIVMAPTQTEFYKRYYPFLPDQILVPTIAPQNQLWLPCIMTLEGHSGSVSAVVISTDGQFVVSGSWDKTVKKWDAQTGTLQRTLEGHTESVRAVSISTDGQFVVSGSFENIVKIWDAQTGALQRTLDCHSGVNAVVISTDGQFVVSGSRDYTVKI</sequence>
<evidence type="ECO:0000313" key="6">
    <source>
        <dbReference type="Proteomes" id="UP001211907"/>
    </source>
</evidence>
<dbReference type="PANTHER" id="PTHR22847:SF637">
    <property type="entry name" value="WD REPEAT DOMAIN 5B"/>
    <property type="match status" value="1"/>
</dbReference>
<name>A0AAD5T4X1_9FUNG</name>
<protein>
    <recommendedName>
        <fullName evidence="4">Serine-threonine/tyrosine-protein kinase catalytic domain-containing protein</fullName>
    </recommendedName>
</protein>
<dbReference type="InterPro" id="IPR020472">
    <property type="entry name" value="WD40_PAC1"/>
</dbReference>
<dbReference type="GO" id="GO:1990234">
    <property type="term" value="C:transferase complex"/>
    <property type="evidence" value="ECO:0007669"/>
    <property type="project" value="UniProtKB-ARBA"/>
</dbReference>
<evidence type="ECO:0000256" key="2">
    <source>
        <dbReference type="ARBA" id="ARBA00022737"/>
    </source>
</evidence>
<dbReference type="InterPro" id="IPR001680">
    <property type="entry name" value="WD40_rpt"/>
</dbReference>
<dbReference type="PANTHER" id="PTHR22847">
    <property type="entry name" value="WD40 REPEAT PROTEIN"/>
    <property type="match status" value="1"/>
</dbReference>
<feature type="repeat" description="WD" evidence="3">
    <location>
        <begin position="229"/>
        <end position="270"/>
    </location>
</feature>
<dbReference type="SUPFAM" id="SSF56112">
    <property type="entry name" value="Protein kinase-like (PK-like)"/>
    <property type="match status" value="1"/>
</dbReference>
<dbReference type="SUPFAM" id="SSF50978">
    <property type="entry name" value="WD40 repeat-like"/>
    <property type="match status" value="1"/>
</dbReference>
<dbReference type="AlphaFoldDB" id="A0AAD5T4X1"/>
<dbReference type="Pfam" id="PF00400">
    <property type="entry name" value="WD40"/>
    <property type="match status" value="3"/>
</dbReference>